<keyword evidence="3" id="KW-0539">Nucleus</keyword>
<comment type="caution">
    <text evidence="7">The sequence shown here is derived from an EMBL/GenBank/DDBJ whole genome shotgun (WGS) entry which is preliminary data.</text>
</comment>
<dbReference type="SUPFAM" id="SSF57716">
    <property type="entry name" value="Glucocorticoid receptor-like (DNA-binding domain)"/>
    <property type="match status" value="1"/>
</dbReference>
<dbReference type="Pfam" id="PF00320">
    <property type="entry name" value="GATA"/>
    <property type="match status" value="1"/>
</dbReference>
<evidence type="ECO:0000256" key="2">
    <source>
        <dbReference type="ARBA" id="ARBA00023163"/>
    </source>
</evidence>
<feature type="compositionally biased region" description="Polar residues" evidence="5">
    <location>
        <begin position="236"/>
        <end position="247"/>
    </location>
</feature>
<evidence type="ECO:0000256" key="1">
    <source>
        <dbReference type="ARBA" id="ARBA00023015"/>
    </source>
</evidence>
<feature type="region of interest" description="Disordered" evidence="5">
    <location>
        <begin position="162"/>
        <end position="186"/>
    </location>
</feature>
<accession>A0A4Y2FNP3</accession>
<dbReference type="InterPro" id="IPR013088">
    <property type="entry name" value="Znf_NHR/GATA"/>
</dbReference>
<dbReference type="AlphaFoldDB" id="A0A4Y2FNP3"/>
<dbReference type="EMBL" id="BGPR01000980">
    <property type="protein sequence ID" value="GBM41949.1"/>
    <property type="molecule type" value="Genomic_DNA"/>
</dbReference>
<evidence type="ECO:0000256" key="5">
    <source>
        <dbReference type="SAM" id="MobiDB-lite"/>
    </source>
</evidence>
<dbReference type="Gene3D" id="3.30.50.10">
    <property type="entry name" value="Erythroid Transcription Factor GATA-1, subunit A"/>
    <property type="match status" value="1"/>
</dbReference>
<keyword evidence="4" id="KW-0479">Metal-binding</keyword>
<evidence type="ECO:0000259" key="6">
    <source>
        <dbReference type="PROSITE" id="PS50114"/>
    </source>
</evidence>
<evidence type="ECO:0000313" key="8">
    <source>
        <dbReference type="Proteomes" id="UP000499080"/>
    </source>
</evidence>
<keyword evidence="1" id="KW-0805">Transcription regulation</keyword>
<dbReference type="GO" id="GO:0043565">
    <property type="term" value="F:sequence-specific DNA binding"/>
    <property type="evidence" value="ECO:0007669"/>
    <property type="project" value="InterPro"/>
</dbReference>
<evidence type="ECO:0000256" key="4">
    <source>
        <dbReference type="PROSITE-ProRule" id="PRU00094"/>
    </source>
</evidence>
<proteinExistence type="predicted"/>
<gene>
    <name evidence="7" type="ORF">AVEN_112109_1</name>
</gene>
<keyword evidence="8" id="KW-1185">Reference proteome</keyword>
<dbReference type="SMART" id="SM00401">
    <property type="entry name" value="ZnF_GATA"/>
    <property type="match status" value="1"/>
</dbReference>
<dbReference type="CDD" id="cd00202">
    <property type="entry name" value="ZnF_GATA"/>
    <property type="match status" value="1"/>
</dbReference>
<dbReference type="Proteomes" id="UP000499080">
    <property type="component" value="Unassembled WGS sequence"/>
</dbReference>
<keyword evidence="2" id="KW-0804">Transcription</keyword>
<keyword evidence="4" id="KW-0863">Zinc-finger</keyword>
<feature type="domain" description="GATA-type" evidence="6">
    <location>
        <begin position="372"/>
        <end position="427"/>
    </location>
</feature>
<feature type="region of interest" description="Disordered" evidence="5">
    <location>
        <begin position="280"/>
        <end position="338"/>
    </location>
</feature>
<sequence length="438" mass="48555">MKKKKHCQDRTVDQADSRQTIWPLTAGDHVLVYKLCPKFEGHFLRIGWPLHLIRLMAEALFASELKSRHCLSPHLLSKVSMSCEMAPPTTCNMNSSLVCNQPTPSMINQYNKAVHCNSFDEHFNGNGQINLACERPLNHLQESYPDWIQPYTITSDETTSSFHFGHNSHIQQSPSHDSSLSKNTSNFYHGASSSNAENIQANSNVRSSCLYAAVQSSSTHHSEANRVNGIEKFSPPRTTYASPLTSDGNELNSSPLLELKRIVDNISGIPKKKYCASSTKLKFPPTERPHMLNKSQNAGPEDGNGANRQLPGSSSWSAAPVAAGRPLPEATCGGTGPATWSSSQSAAIASTATAGSLDQAVGARNNLKKSIVKPMKRCFNCQTTKDNLWRRSRLFQGENLCNACGQHEKKYNVPRDRSRETGEIKRRIRKSRYHPYNM</sequence>
<evidence type="ECO:0000313" key="7">
    <source>
        <dbReference type="EMBL" id="GBM41949.1"/>
    </source>
</evidence>
<feature type="compositionally biased region" description="Polar residues" evidence="5">
    <location>
        <begin position="306"/>
        <end position="317"/>
    </location>
</feature>
<keyword evidence="4" id="KW-0862">Zinc</keyword>
<dbReference type="GO" id="GO:0006355">
    <property type="term" value="P:regulation of DNA-templated transcription"/>
    <property type="evidence" value="ECO:0007669"/>
    <property type="project" value="InterPro"/>
</dbReference>
<feature type="region of interest" description="Disordered" evidence="5">
    <location>
        <begin position="218"/>
        <end position="247"/>
    </location>
</feature>
<reference evidence="7 8" key="1">
    <citation type="journal article" date="2019" name="Sci. Rep.">
        <title>Orb-weaving spider Araneus ventricosus genome elucidates the spidroin gene catalogue.</title>
        <authorList>
            <person name="Kono N."/>
            <person name="Nakamura H."/>
            <person name="Ohtoshi R."/>
            <person name="Moran D.A.P."/>
            <person name="Shinohara A."/>
            <person name="Yoshida Y."/>
            <person name="Fujiwara M."/>
            <person name="Mori M."/>
            <person name="Tomita M."/>
            <person name="Arakawa K."/>
        </authorList>
    </citation>
    <scope>NUCLEOTIDE SEQUENCE [LARGE SCALE GENOMIC DNA]</scope>
</reference>
<dbReference type="GO" id="GO:0008270">
    <property type="term" value="F:zinc ion binding"/>
    <property type="evidence" value="ECO:0007669"/>
    <property type="project" value="UniProtKB-KW"/>
</dbReference>
<name>A0A4Y2FNP3_ARAVE</name>
<organism evidence="7 8">
    <name type="scientific">Araneus ventricosus</name>
    <name type="common">Orbweaver spider</name>
    <name type="synonym">Epeira ventricosa</name>
    <dbReference type="NCBI Taxonomy" id="182803"/>
    <lineage>
        <taxon>Eukaryota</taxon>
        <taxon>Metazoa</taxon>
        <taxon>Ecdysozoa</taxon>
        <taxon>Arthropoda</taxon>
        <taxon>Chelicerata</taxon>
        <taxon>Arachnida</taxon>
        <taxon>Araneae</taxon>
        <taxon>Araneomorphae</taxon>
        <taxon>Entelegynae</taxon>
        <taxon>Araneoidea</taxon>
        <taxon>Araneidae</taxon>
        <taxon>Araneus</taxon>
    </lineage>
</organism>
<dbReference type="PROSITE" id="PS50114">
    <property type="entry name" value="GATA_ZN_FINGER_2"/>
    <property type="match status" value="1"/>
</dbReference>
<protein>
    <recommendedName>
        <fullName evidence="6">GATA-type domain-containing protein</fullName>
    </recommendedName>
</protein>
<dbReference type="InterPro" id="IPR000679">
    <property type="entry name" value="Znf_GATA"/>
</dbReference>
<evidence type="ECO:0000256" key="3">
    <source>
        <dbReference type="ARBA" id="ARBA00023242"/>
    </source>
</evidence>